<evidence type="ECO:0000313" key="4">
    <source>
        <dbReference type="EMBL" id="PCJ02144.1"/>
    </source>
</evidence>
<dbReference type="Pfam" id="PF02462">
    <property type="entry name" value="Opacity"/>
    <property type="match status" value="1"/>
</dbReference>
<dbReference type="InterPro" id="IPR011250">
    <property type="entry name" value="OMP/PagP_B-barrel"/>
</dbReference>
<feature type="chain" id="PRO_5012449954" description="Porin opacity type domain-containing protein" evidence="2">
    <location>
        <begin position="29"/>
        <end position="321"/>
    </location>
</feature>
<name>A0A2A4Z4X9_9PROT</name>
<gene>
    <name evidence="4" type="ORF">COB13_06005</name>
</gene>
<protein>
    <recommendedName>
        <fullName evidence="3">Porin opacity type domain-containing protein</fullName>
    </recommendedName>
</protein>
<reference evidence="4" key="2">
    <citation type="journal article" date="2018" name="ISME J.">
        <title>A dynamic microbial community with high functional redundancy inhabits the cold, oxic subseafloor aquifer.</title>
        <authorList>
            <person name="Tully B.J."/>
            <person name="Wheat C.G."/>
            <person name="Glazer B.T."/>
            <person name="Huber J.A."/>
        </authorList>
    </citation>
    <scope>NUCLEOTIDE SEQUENCE</scope>
    <source>
        <strain evidence="4">NORP83</strain>
    </source>
</reference>
<feature type="signal peptide" evidence="2">
    <location>
        <begin position="1"/>
        <end position="28"/>
    </location>
</feature>
<dbReference type="GO" id="GO:0015288">
    <property type="term" value="F:porin activity"/>
    <property type="evidence" value="ECO:0007669"/>
    <property type="project" value="InterPro"/>
</dbReference>
<dbReference type="GO" id="GO:0009279">
    <property type="term" value="C:cell outer membrane"/>
    <property type="evidence" value="ECO:0007669"/>
    <property type="project" value="UniProtKB-ARBA"/>
</dbReference>
<comment type="caution">
    <text evidence="4">The sequence shown here is derived from an EMBL/GenBank/DDBJ whole genome shotgun (WGS) entry which is preliminary data.</text>
</comment>
<feature type="domain" description="Porin opacity type" evidence="3">
    <location>
        <begin position="134"/>
        <end position="259"/>
    </location>
</feature>
<dbReference type="AlphaFoldDB" id="A0A2A4Z4X9"/>
<reference key="1">
    <citation type="submission" date="2017-08" db="EMBL/GenBank/DDBJ databases">
        <title>A dynamic microbial community with high functional redundancy inhabits the cold, oxic subseafloor aquifer.</title>
        <authorList>
            <person name="Tully B.J."/>
            <person name="Wheat C.G."/>
            <person name="Glazer B.T."/>
            <person name="Huber J.A."/>
        </authorList>
    </citation>
    <scope>NUCLEOTIDE SEQUENCE [LARGE SCALE GENOMIC DNA]</scope>
</reference>
<organism evidence="4">
    <name type="scientific">OCS116 cluster bacterium</name>
    <dbReference type="NCBI Taxonomy" id="2030921"/>
    <lineage>
        <taxon>Bacteria</taxon>
        <taxon>Pseudomonadati</taxon>
        <taxon>Pseudomonadota</taxon>
        <taxon>Alphaproteobacteria</taxon>
        <taxon>OCS116 cluster</taxon>
    </lineage>
</organism>
<evidence type="ECO:0000256" key="1">
    <source>
        <dbReference type="ARBA" id="ARBA00009830"/>
    </source>
</evidence>
<dbReference type="EMBL" id="NVUS01000005">
    <property type="protein sequence ID" value="PCJ02144.1"/>
    <property type="molecule type" value="Genomic_DNA"/>
</dbReference>
<dbReference type="InterPro" id="IPR003394">
    <property type="entry name" value="Porin_opacity"/>
</dbReference>
<evidence type="ECO:0000259" key="3">
    <source>
        <dbReference type="Pfam" id="PF02462"/>
    </source>
</evidence>
<accession>A0A2A4Z4X9</accession>
<dbReference type="Gene3D" id="2.40.160.20">
    <property type="match status" value="1"/>
</dbReference>
<proteinExistence type="inferred from homology"/>
<sequence>MLISKYNIWFKPVGVCLAVLTSISLASAGDMTDNAQPLPDTEYEASLLKDSSLYPSVGLRKQVSQTCYCSGAYFSITGGYALGSQGQLIKGDPVASATGVSAVVQPAIINPGGLNESIPQITMSGKQLTGSIAAGYKFGNFRVEMSGEYRRHNSWGGFLSGGGVVLPVSAKTQQYGALMSAFYDVEIPGIPIQPYVGLGAGLTLSKTQYNVDYTAGGTTTSATINFSKGMSFTGAAMAGIAMNIGDNITLDLGYRFTNTLGGRATYDGQTNGAAINAATGLNVVNISGMALGDVNGTTYKETLDYPSITSHEVRAGVRYRF</sequence>
<keyword evidence="2" id="KW-0732">Signal</keyword>
<dbReference type="SUPFAM" id="SSF56925">
    <property type="entry name" value="OMPA-like"/>
    <property type="match status" value="1"/>
</dbReference>
<comment type="similarity">
    <text evidence="1">Belongs to the opacity porin family.</text>
</comment>
<evidence type="ECO:0000256" key="2">
    <source>
        <dbReference type="SAM" id="SignalP"/>
    </source>
</evidence>